<dbReference type="GeneID" id="25382787"/>
<dbReference type="Pfam" id="PF00996">
    <property type="entry name" value="GDI"/>
    <property type="match status" value="2"/>
</dbReference>
<proteinExistence type="inferred from homology"/>
<organism evidence="2 3">
    <name type="scientific">Eimeria mitis</name>
    <dbReference type="NCBI Taxonomy" id="44415"/>
    <lineage>
        <taxon>Eukaryota</taxon>
        <taxon>Sar</taxon>
        <taxon>Alveolata</taxon>
        <taxon>Apicomplexa</taxon>
        <taxon>Conoidasida</taxon>
        <taxon>Coccidia</taxon>
        <taxon>Eucoccidiorida</taxon>
        <taxon>Eimeriorina</taxon>
        <taxon>Eimeriidae</taxon>
        <taxon>Eimeria</taxon>
    </lineage>
</organism>
<name>U6KDQ0_9EIME</name>
<keyword evidence="3" id="KW-1185">Reference proteome</keyword>
<dbReference type="PANTHER" id="PTHR11787">
    <property type="entry name" value="RAB GDP-DISSOCIATION INHIBITOR"/>
    <property type="match status" value="1"/>
</dbReference>
<evidence type="ECO:0000313" key="3">
    <source>
        <dbReference type="Proteomes" id="UP000030744"/>
    </source>
</evidence>
<protein>
    <submittedName>
        <fullName evidence="2">RAB GDP dissociation inhibitor alpha, putative</fullName>
    </submittedName>
</protein>
<accession>U6KDQ0</accession>
<comment type="similarity">
    <text evidence="1">Belongs to the Rab GDI family.</text>
</comment>
<dbReference type="InterPro" id="IPR018203">
    <property type="entry name" value="GDP_dissociation_inhibitor"/>
</dbReference>
<dbReference type="GO" id="GO:0007264">
    <property type="term" value="P:small GTPase-mediated signal transduction"/>
    <property type="evidence" value="ECO:0007669"/>
    <property type="project" value="InterPro"/>
</dbReference>
<dbReference type="GO" id="GO:0005093">
    <property type="term" value="F:Rab GDP-dissociation inhibitor activity"/>
    <property type="evidence" value="ECO:0007669"/>
    <property type="project" value="TreeGrafter"/>
</dbReference>
<dbReference type="EMBL" id="HG685451">
    <property type="protein sequence ID" value="CDJ33613.1"/>
    <property type="molecule type" value="Genomic_DNA"/>
</dbReference>
<dbReference type="AlphaFoldDB" id="U6KDQ0"/>
<reference evidence="2" key="2">
    <citation type="submission" date="2013-10" db="EMBL/GenBank/DDBJ databases">
        <authorList>
            <person name="Aslett M."/>
        </authorList>
    </citation>
    <scope>NUCLEOTIDE SEQUENCE [LARGE SCALE GENOMIC DNA]</scope>
    <source>
        <strain evidence="2">Houghton</strain>
    </source>
</reference>
<evidence type="ECO:0000313" key="2">
    <source>
        <dbReference type="EMBL" id="CDJ33613.1"/>
    </source>
</evidence>
<dbReference type="SUPFAM" id="SSF51905">
    <property type="entry name" value="FAD/NAD(P)-binding domain"/>
    <property type="match status" value="2"/>
</dbReference>
<dbReference type="PANTHER" id="PTHR11787:SF8">
    <property type="entry name" value="RAB GDP DISSOCIATION INHIBITOR"/>
    <property type="match status" value="1"/>
</dbReference>
<reference evidence="2" key="1">
    <citation type="submission" date="2013-10" db="EMBL/GenBank/DDBJ databases">
        <title>Genomic analysis of the causative agents of coccidiosis in chickens.</title>
        <authorList>
            <person name="Reid A.J."/>
            <person name="Blake D."/>
            <person name="Billington K."/>
            <person name="Browne H."/>
            <person name="Dunn M."/>
            <person name="Hung S."/>
            <person name="Kawahara F."/>
            <person name="Miranda-Saavedra D."/>
            <person name="Mourier T."/>
            <person name="Nagra H."/>
            <person name="Otto T.D."/>
            <person name="Rawlings N."/>
            <person name="Sanchez A."/>
            <person name="Sanders M."/>
            <person name="Subramaniam C."/>
            <person name="Tay Y."/>
            <person name="Dear P."/>
            <person name="Doerig C."/>
            <person name="Gruber A."/>
            <person name="Parkinson J."/>
            <person name="Shirley M."/>
            <person name="Wan K.L."/>
            <person name="Berriman M."/>
            <person name="Tomley F."/>
            <person name="Pain A."/>
        </authorList>
    </citation>
    <scope>NUCLEOTIDE SEQUENCE [LARGE SCALE GENOMIC DNA]</scope>
    <source>
        <strain evidence="2">Houghton</strain>
    </source>
</reference>
<evidence type="ECO:0000256" key="1">
    <source>
        <dbReference type="ARBA" id="ARBA00005593"/>
    </source>
</evidence>
<dbReference type="Proteomes" id="UP000030744">
    <property type="component" value="Unassembled WGS sequence"/>
</dbReference>
<dbReference type="InterPro" id="IPR036188">
    <property type="entry name" value="FAD/NAD-bd_sf"/>
</dbReference>
<sequence length="153" mass="16797">MLGAPVSSFVLDDSGKVTGVKTTDGQVARCKMVVCDPSYIKDQFPSRLRTHGICLKGKTIAIVSTTVETDDPEKELEPALKLLGTIEEKFVSVSDMLECTDTGKESKIFVSKSFDATSHFESATQDVLKMWEDMMGEPLDLSTKADPEDLQEQ</sequence>
<dbReference type="RefSeq" id="XP_013356177.1">
    <property type="nucleotide sequence ID" value="XM_013500723.1"/>
</dbReference>
<dbReference type="VEuPathDB" id="ToxoDB:EMH_0084200"/>
<dbReference type="Gene3D" id="3.50.50.60">
    <property type="entry name" value="FAD/NAD(P)-binding domain"/>
    <property type="match status" value="1"/>
</dbReference>
<dbReference type="OrthoDB" id="9446342at2759"/>
<dbReference type="GO" id="GO:0005737">
    <property type="term" value="C:cytoplasm"/>
    <property type="evidence" value="ECO:0007669"/>
    <property type="project" value="TreeGrafter"/>
</dbReference>
<dbReference type="SUPFAM" id="SSF54373">
    <property type="entry name" value="FAD-linked reductases, C-terminal domain"/>
    <property type="match status" value="1"/>
</dbReference>
<dbReference type="Gene3D" id="3.30.519.10">
    <property type="entry name" value="Guanine Nucleotide Dissociation Inhibitor, domain 2"/>
    <property type="match status" value="1"/>
</dbReference>
<dbReference type="GO" id="GO:0016192">
    <property type="term" value="P:vesicle-mediated transport"/>
    <property type="evidence" value="ECO:0007669"/>
    <property type="project" value="TreeGrafter"/>
</dbReference>
<gene>
    <name evidence="2" type="ORF">EMH_0084200</name>
</gene>